<proteinExistence type="predicted"/>
<dbReference type="WBParaSite" id="SRDH1_1820.1">
    <property type="protein sequence ID" value="SRDH1_1820.1"/>
    <property type="gene ID" value="SRDH1_1820"/>
</dbReference>
<evidence type="ECO:0000313" key="1">
    <source>
        <dbReference type="Proteomes" id="UP000050792"/>
    </source>
</evidence>
<reference evidence="1" key="1">
    <citation type="submission" date="2022-06" db="EMBL/GenBank/DDBJ databases">
        <authorList>
            <person name="Berger JAMES D."/>
            <person name="Berger JAMES D."/>
        </authorList>
    </citation>
    <scope>NUCLEOTIDE SEQUENCE [LARGE SCALE GENOMIC DNA]</scope>
</reference>
<keyword evidence="1" id="KW-1185">Reference proteome</keyword>
<dbReference type="AlphaFoldDB" id="A0AA85EQ96"/>
<sequence length="178" mass="20478">MLNVKIKKPKGTTINKKPIFIQLKFRGDDVTGSISLRLKPALTRTYPAAKLVVLSKTTCSSTQPKYDRYPFHVTTNCVYKFTCIYQSCYIGRTERRAYVRFKELVPKISRSNRLEAFNSAITKHLDTGHQIETLKPVNVINKLLNSNLLKFTEAITIKHLKVDLCIQNETAKNLYLPW</sequence>
<organism evidence="1 2">
    <name type="scientific">Schistosoma rodhaini</name>
    <dbReference type="NCBI Taxonomy" id="6188"/>
    <lineage>
        <taxon>Eukaryota</taxon>
        <taxon>Metazoa</taxon>
        <taxon>Spiralia</taxon>
        <taxon>Lophotrochozoa</taxon>
        <taxon>Platyhelminthes</taxon>
        <taxon>Trematoda</taxon>
        <taxon>Digenea</taxon>
        <taxon>Strigeidida</taxon>
        <taxon>Schistosomatoidea</taxon>
        <taxon>Schistosomatidae</taxon>
        <taxon>Schistosoma</taxon>
    </lineage>
</organism>
<evidence type="ECO:0000313" key="2">
    <source>
        <dbReference type="WBParaSite" id="SRDH1_1820.1"/>
    </source>
</evidence>
<accession>A0AA85EQ96</accession>
<protein>
    <submittedName>
        <fullName evidence="2">Uncharacterized protein</fullName>
    </submittedName>
</protein>
<name>A0AA85EQ96_9TREM</name>
<dbReference type="Proteomes" id="UP000050792">
    <property type="component" value="Unassembled WGS sequence"/>
</dbReference>
<reference evidence="2" key="2">
    <citation type="submission" date="2023-11" db="UniProtKB">
        <authorList>
            <consortium name="WormBaseParasite"/>
        </authorList>
    </citation>
    <scope>IDENTIFICATION</scope>
</reference>